<dbReference type="EMBL" id="BAED01000012">
    <property type="protein sequence ID" value="GAB04079.1"/>
    <property type="molecule type" value="Genomic_DNA"/>
</dbReference>
<evidence type="ECO:0000313" key="2">
    <source>
        <dbReference type="EMBL" id="GAB04079.1"/>
    </source>
</evidence>
<dbReference type="AlphaFoldDB" id="G7GKF4"/>
<name>G7GKF4_9ACTN</name>
<keyword evidence="2" id="KW-0269">Exonuclease</keyword>
<dbReference type="Proteomes" id="UP000006023">
    <property type="component" value="Unassembled WGS sequence"/>
</dbReference>
<sequence>MIVAEVYRRRGVWRLRILGQGYDDDLAAFAVRHGVEVDG</sequence>
<dbReference type="InterPro" id="IPR003325">
    <property type="entry name" value="TerD"/>
</dbReference>
<gene>
    <name evidence="2" type="ORF">GOAMR_12_00050</name>
</gene>
<evidence type="ECO:0000259" key="1">
    <source>
        <dbReference type="Pfam" id="PF02342"/>
    </source>
</evidence>
<feature type="domain" description="TerD" evidence="1">
    <location>
        <begin position="1"/>
        <end position="31"/>
    </location>
</feature>
<organism evidence="2 3">
    <name type="scientific">Gordonia amarae NBRC 15530</name>
    <dbReference type="NCBI Taxonomy" id="1075090"/>
    <lineage>
        <taxon>Bacteria</taxon>
        <taxon>Bacillati</taxon>
        <taxon>Actinomycetota</taxon>
        <taxon>Actinomycetes</taxon>
        <taxon>Mycobacteriales</taxon>
        <taxon>Gordoniaceae</taxon>
        <taxon>Gordonia</taxon>
    </lineage>
</organism>
<dbReference type="Gene3D" id="2.60.60.30">
    <property type="entry name" value="sav2460 like domains"/>
    <property type="match status" value="1"/>
</dbReference>
<dbReference type="Pfam" id="PF02342">
    <property type="entry name" value="TerD"/>
    <property type="match status" value="1"/>
</dbReference>
<keyword evidence="2" id="KW-0540">Nuclease</keyword>
<reference evidence="2 3" key="1">
    <citation type="submission" date="2011-11" db="EMBL/GenBank/DDBJ databases">
        <title>Whole genome shotgun sequence of Gordonia amarae NBRC 15530.</title>
        <authorList>
            <person name="Takarada H."/>
            <person name="Hosoyama A."/>
            <person name="Tsuchikane K."/>
            <person name="Katsumata H."/>
            <person name="Yamazaki S."/>
            <person name="Fujita N."/>
        </authorList>
    </citation>
    <scope>NUCLEOTIDE SEQUENCE [LARGE SCALE GENOMIC DNA]</scope>
    <source>
        <strain evidence="2 3">NBRC 15530</strain>
    </source>
</reference>
<comment type="caution">
    <text evidence="2">The sequence shown here is derived from an EMBL/GenBank/DDBJ whole genome shotgun (WGS) entry which is preliminary data.</text>
</comment>
<keyword evidence="2" id="KW-0378">Hydrolase</keyword>
<dbReference type="GO" id="GO:0004527">
    <property type="term" value="F:exonuclease activity"/>
    <property type="evidence" value="ECO:0007669"/>
    <property type="project" value="UniProtKB-KW"/>
</dbReference>
<evidence type="ECO:0000313" key="3">
    <source>
        <dbReference type="Proteomes" id="UP000006023"/>
    </source>
</evidence>
<keyword evidence="3" id="KW-1185">Reference proteome</keyword>
<accession>G7GKF4</accession>
<protein>
    <submittedName>
        <fullName evidence="2">Putative exonuclease</fullName>
    </submittedName>
</protein>
<proteinExistence type="predicted"/>
<dbReference type="STRING" id="1075090.GOAMR_12_00050"/>